<keyword evidence="2" id="KW-1185">Reference proteome</keyword>
<dbReference type="Proteomes" id="UP000054107">
    <property type="component" value="Unassembled WGS sequence"/>
</dbReference>
<name>A0A0B7MVC1_9FUNG</name>
<organism evidence="1 2">
    <name type="scientific">Parasitella parasitica</name>
    <dbReference type="NCBI Taxonomy" id="35722"/>
    <lineage>
        <taxon>Eukaryota</taxon>
        <taxon>Fungi</taxon>
        <taxon>Fungi incertae sedis</taxon>
        <taxon>Mucoromycota</taxon>
        <taxon>Mucoromycotina</taxon>
        <taxon>Mucoromycetes</taxon>
        <taxon>Mucorales</taxon>
        <taxon>Mucorineae</taxon>
        <taxon>Mucoraceae</taxon>
        <taxon>Parasitella</taxon>
    </lineage>
</organism>
<gene>
    <name evidence="1" type="primary">PARPA_03623.1 scaffold 9253</name>
</gene>
<accession>A0A0B7MVC1</accession>
<dbReference type="EMBL" id="LN723087">
    <property type="protein sequence ID" value="CEP10006.1"/>
    <property type="molecule type" value="Genomic_DNA"/>
</dbReference>
<sequence length="67" mass="7499">MEKQQLNKSSFNSAKFPELEELLINFVEDMESRETATGSVSIITKANQLILDNPKLIRGKELAMSNG</sequence>
<dbReference type="AlphaFoldDB" id="A0A0B7MVC1"/>
<proteinExistence type="predicted"/>
<evidence type="ECO:0000313" key="2">
    <source>
        <dbReference type="Proteomes" id="UP000054107"/>
    </source>
</evidence>
<reference evidence="1 2" key="1">
    <citation type="submission" date="2014-09" db="EMBL/GenBank/DDBJ databases">
        <authorList>
            <person name="Ellenberger Sabrina"/>
        </authorList>
    </citation>
    <scope>NUCLEOTIDE SEQUENCE [LARGE SCALE GENOMIC DNA]</scope>
    <source>
        <strain evidence="1 2">CBS 412.66</strain>
    </source>
</reference>
<evidence type="ECO:0000313" key="1">
    <source>
        <dbReference type="EMBL" id="CEP10006.1"/>
    </source>
</evidence>
<protein>
    <submittedName>
        <fullName evidence="1">Uncharacterized protein</fullName>
    </submittedName>
</protein>